<name>A0A7S4FT73_9EUGL</name>
<accession>A0A7S4FT73</accession>
<protein>
    <submittedName>
        <fullName evidence="2">Uncharacterized protein</fullName>
    </submittedName>
</protein>
<evidence type="ECO:0000256" key="1">
    <source>
        <dbReference type="SAM" id="MobiDB-lite"/>
    </source>
</evidence>
<sequence length="169" mass="18191">MQLLLSSTSAAGATKERATVADTEKGLGRASHRQVTMCDHAVSCFGHFGLCTYMAAEACRARASKWVMKTCKRLHCCVVCVWHSKWDDAGGTPNACDCTVHPVRQVKQRGGPAGHWNGQFGGAVHQAMLHEMGTNRILSPESAAALPRSPQPMHNAPPPEPVAVQTTFE</sequence>
<dbReference type="AlphaFoldDB" id="A0A7S4FT73"/>
<feature type="region of interest" description="Disordered" evidence="1">
    <location>
        <begin position="145"/>
        <end position="169"/>
    </location>
</feature>
<gene>
    <name evidence="2" type="ORF">EGYM00163_LOCUS24152</name>
</gene>
<proteinExistence type="predicted"/>
<reference evidence="2" key="1">
    <citation type="submission" date="2021-01" db="EMBL/GenBank/DDBJ databases">
        <authorList>
            <person name="Corre E."/>
            <person name="Pelletier E."/>
            <person name="Niang G."/>
            <person name="Scheremetjew M."/>
            <person name="Finn R."/>
            <person name="Kale V."/>
            <person name="Holt S."/>
            <person name="Cochrane G."/>
            <person name="Meng A."/>
            <person name="Brown T."/>
            <person name="Cohen L."/>
        </authorList>
    </citation>
    <scope>NUCLEOTIDE SEQUENCE</scope>
    <source>
        <strain evidence="2">CCMP1594</strain>
    </source>
</reference>
<dbReference type="EMBL" id="HBJA01068686">
    <property type="protein sequence ID" value="CAE0813001.1"/>
    <property type="molecule type" value="Transcribed_RNA"/>
</dbReference>
<evidence type="ECO:0000313" key="2">
    <source>
        <dbReference type="EMBL" id="CAE0813001.1"/>
    </source>
</evidence>
<organism evidence="2">
    <name type="scientific">Eutreptiella gymnastica</name>
    <dbReference type="NCBI Taxonomy" id="73025"/>
    <lineage>
        <taxon>Eukaryota</taxon>
        <taxon>Discoba</taxon>
        <taxon>Euglenozoa</taxon>
        <taxon>Euglenida</taxon>
        <taxon>Spirocuta</taxon>
        <taxon>Euglenophyceae</taxon>
        <taxon>Eutreptiales</taxon>
        <taxon>Eutreptiaceae</taxon>
        <taxon>Eutreptiella</taxon>
    </lineage>
</organism>